<evidence type="ECO:0000259" key="7">
    <source>
        <dbReference type="Pfam" id="PF12849"/>
    </source>
</evidence>
<dbReference type="OrthoDB" id="9790048at2"/>
<comment type="similarity">
    <text evidence="1 4">Belongs to the PstS family.</text>
</comment>
<dbReference type="AlphaFoldDB" id="A0A401IHZ0"/>
<dbReference type="GO" id="GO:0035435">
    <property type="term" value="P:phosphate ion transmembrane transport"/>
    <property type="evidence" value="ECO:0007669"/>
    <property type="project" value="InterPro"/>
</dbReference>
<proteinExistence type="inferred from homology"/>
<evidence type="ECO:0000256" key="1">
    <source>
        <dbReference type="ARBA" id="ARBA00008725"/>
    </source>
</evidence>
<keyword evidence="9" id="KW-1185">Reference proteome</keyword>
<evidence type="ECO:0000313" key="9">
    <source>
        <dbReference type="Proteomes" id="UP000287247"/>
    </source>
</evidence>
<keyword evidence="3 4" id="KW-0592">Phosphate transport</keyword>
<evidence type="ECO:0000256" key="6">
    <source>
        <dbReference type="SAM" id="SignalP"/>
    </source>
</evidence>
<keyword evidence="2 4" id="KW-0813">Transport</keyword>
<name>A0A401IHZ0_APHSA</name>
<dbReference type="EMBL" id="BDQK01000013">
    <property type="protein sequence ID" value="GBF80913.1"/>
    <property type="molecule type" value="Genomic_DNA"/>
</dbReference>
<dbReference type="Pfam" id="PF12849">
    <property type="entry name" value="PBP_like_2"/>
    <property type="match status" value="1"/>
</dbReference>
<feature type="domain" description="PBP" evidence="7">
    <location>
        <begin position="69"/>
        <end position="339"/>
    </location>
</feature>
<protein>
    <recommendedName>
        <fullName evidence="4">Phosphate-binding protein</fullName>
    </recommendedName>
</protein>
<evidence type="ECO:0000256" key="2">
    <source>
        <dbReference type="ARBA" id="ARBA00022448"/>
    </source>
</evidence>
<evidence type="ECO:0000256" key="3">
    <source>
        <dbReference type="ARBA" id="ARBA00022592"/>
    </source>
</evidence>
<feature type="region of interest" description="Disordered" evidence="5">
    <location>
        <begin position="33"/>
        <end position="61"/>
    </location>
</feature>
<dbReference type="RefSeq" id="WP_124974781.1">
    <property type="nucleotide sequence ID" value="NZ_BDQK01000013.1"/>
</dbReference>
<dbReference type="NCBIfam" id="TIGR00975">
    <property type="entry name" value="3a0107s03"/>
    <property type="match status" value="1"/>
</dbReference>
<organism evidence="8 9">
    <name type="scientific">Aphanothece sacrum FPU1</name>
    <dbReference type="NCBI Taxonomy" id="1920663"/>
    <lineage>
        <taxon>Bacteria</taxon>
        <taxon>Bacillati</taxon>
        <taxon>Cyanobacteriota</taxon>
        <taxon>Cyanophyceae</taxon>
        <taxon>Oscillatoriophycideae</taxon>
        <taxon>Chroococcales</taxon>
        <taxon>Aphanothecaceae</taxon>
        <taxon>Aphanothece</taxon>
    </lineage>
</organism>
<feature type="chain" id="PRO_5018974576" description="Phosphate-binding protein" evidence="6">
    <location>
        <begin position="32"/>
        <end position="396"/>
    </location>
</feature>
<accession>A0A401IHZ0</accession>
<sequence>MSKSLGLKTRSTRLISSLSILTLAISLTACGSGTPDTTASPGASPEGTTTEASPSPETTAAAPMEKPLLKGNVALTGAGASFPAPLYQNWFVQLNKEVPELQVNYQSVGSGAGVEQFTGGTVDFGASDVAMKDEEIAKVKKGVLMLPMAAGSIVMAYNLPGVQGLKLSREVYVGIFDGSITKWNDPKIAAVNPDLKLPDQPITVIHRSDGSGTTGVFTKHMSAISKDWEKAIGQGKSVQWPTSKGKFIGGKGNEGVTAAIQQNQGSIGYVEYGYAKNNGLTMASLENAAGKYVEANDTTASATLDAVTLPENLREFITDPQGEGSYPIVTYTWLLVPKTFDDPQKAIAMEAMIQYGLTKGQEQSAALGYVPLPMSVKEKVAAAADTISPDYQIKLK</sequence>
<dbReference type="Proteomes" id="UP000287247">
    <property type="component" value="Unassembled WGS sequence"/>
</dbReference>
<dbReference type="Gene3D" id="3.40.190.10">
    <property type="entry name" value="Periplasmic binding protein-like II"/>
    <property type="match status" value="2"/>
</dbReference>
<evidence type="ECO:0000313" key="8">
    <source>
        <dbReference type="EMBL" id="GBF80913.1"/>
    </source>
</evidence>
<evidence type="ECO:0000256" key="5">
    <source>
        <dbReference type="SAM" id="MobiDB-lite"/>
    </source>
</evidence>
<dbReference type="CDD" id="cd13565">
    <property type="entry name" value="PBP2_PstS"/>
    <property type="match status" value="1"/>
</dbReference>
<dbReference type="InterPro" id="IPR024370">
    <property type="entry name" value="PBP_domain"/>
</dbReference>
<comment type="caution">
    <text evidence="8">The sequence shown here is derived from an EMBL/GenBank/DDBJ whole genome shotgun (WGS) entry which is preliminary data.</text>
</comment>
<evidence type="ECO:0000256" key="4">
    <source>
        <dbReference type="PIRNR" id="PIRNR002756"/>
    </source>
</evidence>
<keyword evidence="6" id="KW-0732">Signal</keyword>
<dbReference type="InterPro" id="IPR005673">
    <property type="entry name" value="ABC_phos-bd_PstS"/>
</dbReference>
<reference evidence="9" key="1">
    <citation type="submission" date="2017-05" db="EMBL/GenBank/DDBJ databases">
        <title>Physiological properties and genetic analysis related to exopolysaccharide production of fresh-water unicellular cyanobacterium Aphanothece sacrum, Suizenji Nori, that has been cultured as a food source in Japan.</title>
        <authorList>
            <person name="Kanesaki Y."/>
            <person name="Yoshikawa S."/>
            <person name="Ohki K."/>
        </authorList>
    </citation>
    <scope>NUCLEOTIDE SEQUENCE [LARGE SCALE GENOMIC DNA]</scope>
    <source>
        <strain evidence="9">FPU1</strain>
    </source>
</reference>
<dbReference type="SUPFAM" id="SSF53850">
    <property type="entry name" value="Periplasmic binding protein-like II"/>
    <property type="match status" value="1"/>
</dbReference>
<dbReference type="InterPro" id="IPR050962">
    <property type="entry name" value="Phosphate-bind_PstS"/>
</dbReference>
<gene>
    <name evidence="8" type="ORF">AsFPU1_2322</name>
</gene>
<dbReference type="GO" id="GO:0043190">
    <property type="term" value="C:ATP-binding cassette (ABC) transporter complex"/>
    <property type="evidence" value="ECO:0007669"/>
    <property type="project" value="InterPro"/>
</dbReference>
<dbReference type="PROSITE" id="PS51257">
    <property type="entry name" value="PROKAR_LIPOPROTEIN"/>
    <property type="match status" value="1"/>
</dbReference>
<feature type="signal peptide" evidence="6">
    <location>
        <begin position="1"/>
        <end position="31"/>
    </location>
</feature>
<dbReference type="GO" id="GO:0042301">
    <property type="term" value="F:phosphate ion binding"/>
    <property type="evidence" value="ECO:0007669"/>
    <property type="project" value="InterPro"/>
</dbReference>
<dbReference type="PIRSF" id="PIRSF002756">
    <property type="entry name" value="PstS"/>
    <property type="match status" value="1"/>
</dbReference>
<dbReference type="PANTHER" id="PTHR42996">
    <property type="entry name" value="PHOSPHATE-BINDING PROTEIN PSTS"/>
    <property type="match status" value="1"/>
</dbReference>
<feature type="compositionally biased region" description="Low complexity" evidence="5">
    <location>
        <begin position="44"/>
        <end position="61"/>
    </location>
</feature>
<dbReference type="PANTHER" id="PTHR42996:SF1">
    <property type="entry name" value="PHOSPHATE-BINDING PROTEIN PSTS"/>
    <property type="match status" value="1"/>
</dbReference>